<dbReference type="KEGG" id="mpho:DA803_01435"/>
<reference evidence="1 2" key="1">
    <citation type="submission" date="2018-05" db="EMBL/GenBank/DDBJ databases">
        <title>Annotation of the Mycoplasma phocidae genome.</title>
        <authorList>
            <person name="Brown D.R."/>
            <person name="Kutish G.F."/>
            <person name="Frasca S.Jr."/>
        </authorList>
    </citation>
    <scope>NUCLEOTIDE SEQUENCE [LARGE SCALE GENOMIC DNA]</scope>
    <source>
        <strain evidence="1 2">105</strain>
    </source>
</reference>
<gene>
    <name evidence="1" type="ORF">DA803_01435</name>
</gene>
<dbReference type="RefSeq" id="WP_114190859.1">
    <property type="nucleotide sequence ID" value="NZ_CP029295.1"/>
</dbReference>
<proteinExistence type="predicted"/>
<dbReference type="OrthoDB" id="397138at2"/>
<name>A0A2Z5IQA9_9BACT</name>
<sequence length="389" mass="45239">MFSAAPIVQKYQEESNKVYYNEEWDCLVSPMNTVYTRLGSNTISSSYLQTFSNALLDKLPVYLKIDRDINTNAAFIELKIHENMLLGDTKKLTLNDKNMNLSNKKLDNDYIIYKITNYEDGGRIYFNEIKKMSFLSYTRRRGHANYYLAFDLIFKFSTTKNDVGINDDIFKTPISTSVIKSASFVIVNKSMNLHISKLPSLSKIHKLETKVNFYEPKIGIPWNKVATSTTKLLSNEPDENFDFENIENNKPALISELEFGNETFPVRNFTIDSHYNKISKTEYSYDYLISDNFQYNLLKKQFEKKANGNNPGFYIPLNFSGNIFGKLIANENNFPNFKELDFKIPVFKPFFNKKDGIIKLNVNNVNISEEEMFKSHEIWKEIEKTNPLV</sequence>
<protein>
    <submittedName>
        <fullName evidence="1">Uncharacterized protein</fullName>
    </submittedName>
</protein>
<evidence type="ECO:0000313" key="2">
    <source>
        <dbReference type="Proteomes" id="UP000252477"/>
    </source>
</evidence>
<dbReference type="EMBL" id="CP029295">
    <property type="protein sequence ID" value="AXE60747.1"/>
    <property type="molecule type" value="Genomic_DNA"/>
</dbReference>
<dbReference type="NCBIfam" id="NF045960">
    <property type="entry name" value="MHO_1580_fam"/>
    <property type="match status" value="1"/>
</dbReference>
<evidence type="ECO:0000313" key="1">
    <source>
        <dbReference type="EMBL" id="AXE60747.1"/>
    </source>
</evidence>
<organism evidence="1 2">
    <name type="scientific">[Mycoplasma] phocae</name>
    <dbReference type="NCBI Taxonomy" id="142651"/>
    <lineage>
        <taxon>Bacteria</taxon>
        <taxon>Bacillati</taxon>
        <taxon>Mycoplasmatota</taxon>
        <taxon>Mycoplasmoidales</taxon>
        <taxon>Metamycoplasmataceae</taxon>
        <taxon>Metamycoplasma</taxon>
    </lineage>
</organism>
<dbReference type="Proteomes" id="UP000252477">
    <property type="component" value="Chromosome"/>
</dbReference>
<keyword evidence="2" id="KW-1185">Reference proteome</keyword>
<dbReference type="AlphaFoldDB" id="A0A2Z5IQA9"/>
<accession>A0A2Z5IQA9</accession>